<name>A0A0B5QT62_CLOBE</name>
<evidence type="ECO:0000256" key="1">
    <source>
        <dbReference type="ARBA" id="ARBA00004651"/>
    </source>
</evidence>
<evidence type="ECO:0000256" key="2">
    <source>
        <dbReference type="ARBA" id="ARBA00010145"/>
    </source>
</evidence>
<evidence type="ECO:0000313" key="9">
    <source>
        <dbReference type="EMBL" id="AJH01223.1"/>
    </source>
</evidence>
<accession>A0A0B5QT62</accession>
<reference evidence="10" key="1">
    <citation type="submission" date="2014-12" db="EMBL/GenBank/DDBJ databases">
        <title>Genome sequence of Clostridium beijerinckii strain 59B.</title>
        <authorList>
            <person name="Little G.T."/>
            <person name="Minton N.P."/>
        </authorList>
    </citation>
    <scope>NUCLEOTIDE SEQUENCE [LARGE SCALE GENOMIC DNA]</scope>
    <source>
        <strain evidence="10">59B</strain>
    </source>
</reference>
<dbReference type="InterPro" id="IPR004776">
    <property type="entry name" value="Mem_transp_PIN-like"/>
</dbReference>
<feature type="transmembrane region" description="Helical" evidence="8">
    <location>
        <begin position="67"/>
        <end position="89"/>
    </location>
</feature>
<protein>
    <submittedName>
        <fullName evidence="9">Auxin efflux carrier</fullName>
    </submittedName>
</protein>
<keyword evidence="7 8" id="KW-0472">Membrane</keyword>
<evidence type="ECO:0000256" key="4">
    <source>
        <dbReference type="ARBA" id="ARBA00022475"/>
    </source>
</evidence>
<feature type="transmembrane region" description="Helical" evidence="8">
    <location>
        <begin position="6"/>
        <end position="25"/>
    </location>
</feature>
<comment type="similarity">
    <text evidence="2">Belongs to the auxin efflux carrier (TC 2.A.69) family.</text>
</comment>
<dbReference type="KEGG" id="cbei:LF65_04692"/>
<dbReference type="PANTHER" id="PTHR36838">
    <property type="entry name" value="AUXIN EFFLUX CARRIER FAMILY PROTEIN"/>
    <property type="match status" value="1"/>
</dbReference>
<feature type="transmembrane region" description="Helical" evidence="8">
    <location>
        <begin position="279"/>
        <end position="300"/>
    </location>
</feature>
<evidence type="ECO:0000313" key="10">
    <source>
        <dbReference type="Proteomes" id="UP000031866"/>
    </source>
</evidence>
<evidence type="ECO:0000256" key="3">
    <source>
        <dbReference type="ARBA" id="ARBA00022448"/>
    </source>
</evidence>
<gene>
    <name evidence="9" type="ORF">LF65_04692</name>
</gene>
<dbReference type="GO" id="GO:0055085">
    <property type="term" value="P:transmembrane transport"/>
    <property type="evidence" value="ECO:0007669"/>
    <property type="project" value="InterPro"/>
</dbReference>
<dbReference type="PANTHER" id="PTHR36838:SF1">
    <property type="entry name" value="SLR1864 PROTEIN"/>
    <property type="match status" value="1"/>
</dbReference>
<dbReference type="InterPro" id="IPR038770">
    <property type="entry name" value="Na+/solute_symporter_sf"/>
</dbReference>
<dbReference type="OrthoDB" id="9798064at2"/>
<feature type="transmembrane region" description="Helical" evidence="8">
    <location>
        <begin position="125"/>
        <end position="144"/>
    </location>
</feature>
<proteinExistence type="inferred from homology"/>
<dbReference type="EMBL" id="CP010086">
    <property type="protein sequence ID" value="AJH01223.1"/>
    <property type="molecule type" value="Genomic_DNA"/>
</dbReference>
<keyword evidence="6 8" id="KW-1133">Transmembrane helix</keyword>
<dbReference type="STRING" id="1520.LF65_04692"/>
<feature type="transmembrane region" description="Helical" evidence="8">
    <location>
        <begin position="156"/>
        <end position="176"/>
    </location>
</feature>
<dbReference type="Gene3D" id="1.20.1530.20">
    <property type="match status" value="1"/>
</dbReference>
<feature type="transmembrane region" description="Helical" evidence="8">
    <location>
        <begin position="188"/>
        <end position="206"/>
    </location>
</feature>
<feature type="transmembrane region" description="Helical" evidence="8">
    <location>
        <begin position="98"/>
        <end position="119"/>
    </location>
</feature>
<keyword evidence="4" id="KW-1003">Cell membrane</keyword>
<dbReference type="Proteomes" id="UP000031866">
    <property type="component" value="Chromosome"/>
</dbReference>
<comment type="subcellular location">
    <subcellularLocation>
        <location evidence="1">Cell membrane</location>
        <topology evidence="1">Multi-pass membrane protein</topology>
    </subcellularLocation>
</comment>
<organism evidence="9 10">
    <name type="scientific">Clostridium beijerinckii</name>
    <name type="common">Clostridium MP</name>
    <dbReference type="NCBI Taxonomy" id="1520"/>
    <lineage>
        <taxon>Bacteria</taxon>
        <taxon>Bacillati</taxon>
        <taxon>Bacillota</taxon>
        <taxon>Clostridia</taxon>
        <taxon>Eubacteriales</taxon>
        <taxon>Clostridiaceae</taxon>
        <taxon>Clostridium</taxon>
    </lineage>
</organism>
<evidence type="ECO:0000256" key="6">
    <source>
        <dbReference type="ARBA" id="ARBA00022989"/>
    </source>
</evidence>
<sequence length="304" mass="34096">MEIIFTIVGQVSIMYILMAIGFIVYRKKLINEDGAKQISNLLVWVINPMIMLTRYQMEFSIDKLKELGISFFISLCAMLIGFFVGKIIFKEDQRIDKFAIGFANAGFIGIPLVTSIMGIEKVFFLSAYLVCFNILSYTYGIYTVSNNKSLITLKSVLFNPGIIAVAFGLLVFILPVKLPKLFYDAFNLVGQTNTPIAMILLGTYIAKSKLITLFNDKHAYFVAFIKLIVIPVIIMISFKFLPPYLIEIKKVVLIAMATPVGLTVPMFSQMYGGDYEYGAKLVGLSTLLSLITIPIILYLANVIW</sequence>
<evidence type="ECO:0000256" key="7">
    <source>
        <dbReference type="ARBA" id="ARBA00023136"/>
    </source>
</evidence>
<dbReference type="AlphaFoldDB" id="A0A0B5QT62"/>
<feature type="transmembrane region" description="Helical" evidence="8">
    <location>
        <begin position="218"/>
        <end position="238"/>
    </location>
</feature>
<dbReference type="Pfam" id="PF03547">
    <property type="entry name" value="Mem_trans"/>
    <property type="match status" value="2"/>
</dbReference>
<evidence type="ECO:0000256" key="8">
    <source>
        <dbReference type="SAM" id="Phobius"/>
    </source>
</evidence>
<keyword evidence="3" id="KW-0813">Transport</keyword>
<feature type="transmembrane region" description="Helical" evidence="8">
    <location>
        <begin position="250"/>
        <end position="267"/>
    </location>
</feature>
<dbReference type="GO" id="GO:0005886">
    <property type="term" value="C:plasma membrane"/>
    <property type="evidence" value="ECO:0007669"/>
    <property type="project" value="UniProtKB-SubCell"/>
</dbReference>
<keyword evidence="5 8" id="KW-0812">Transmembrane</keyword>
<dbReference type="RefSeq" id="WP_041899328.1">
    <property type="nucleotide sequence ID" value="NZ_CP010086.2"/>
</dbReference>
<evidence type="ECO:0000256" key="5">
    <source>
        <dbReference type="ARBA" id="ARBA00022692"/>
    </source>
</evidence>
<feature type="transmembrane region" description="Helical" evidence="8">
    <location>
        <begin position="37"/>
        <end position="55"/>
    </location>
</feature>